<dbReference type="HOGENOM" id="CLU_1665554_0_0_2"/>
<feature type="region of interest" description="Disordered" evidence="1">
    <location>
        <begin position="133"/>
        <end position="158"/>
    </location>
</feature>
<evidence type="ECO:0000313" key="3">
    <source>
        <dbReference type="Proteomes" id="UP000008037"/>
    </source>
</evidence>
<dbReference type="RefSeq" id="WP_015019722.1">
    <property type="nucleotide sequence ID" value="NC_018719.1"/>
</dbReference>
<feature type="region of interest" description="Disordered" evidence="1">
    <location>
        <begin position="1"/>
        <end position="46"/>
    </location>
</feature>
<evidence type="ECO:0000313" key="2">
    <source>
        <dbReference type="EMBL" id="AFU59187.1"/>
    </source>
</evidence>
<dbReference type="GeneID" id="13796120"/>
<protein>
    <submittedName>
        <fullName evidence="2">Putative general stress protein GsiB</fullName>
    </submittedName>
</protein>
<evidence type="ECO:0000256" key="1">
    <source>
        <dbReference type="SAM" id="MobiDB-lite"/>
    </source>
</evidence>
<dbReference type="PANTHER" id="PTHR36569">
    <property type="match status" value="1"/>
</dbReference>
<dbReference type="InParanoid" id="K0IKW7"/>
<name>K0IKW7_NITGG</name>
<proteinExistence type="predicted"/>
<dbReference type="KEGG" id="nga:Ngar_c22570"/>
<dbReference type="STRING" id="1237085.Ngar_c22570"/>
<accession>K0IKW7</accession>
<dbReference type="Proteomes" id="UP000008037">
    <property type="component" value="Chromosome"/>
</dbReference>
<dbReference type="InterPro" id="IPR052590">
    <property type="entry name" value="Stress/Virulence-Domain"/>
</dbReference>
<gene>
    <name evidence="2" type="primary">gsiB</name>
    <name evidence="2" type="ordered locus">Ngar_c22570</name>
</gene>
<dbReference type="AlphaFoldDB" id="K0IKW7"/>
<organism evidence="2 3">
    <name type="scientific">Nitrososphaera gargensis (strain Ga9.2)</name>
    <dbReference type="NCBI Taxonomy" id="1237085"/>
    <lineage>
        <taxon>Archaea</taxon>
        <taxon>Nitrososphaerota</taxon>
        <taxon>Nitrososphaeria</taxon>
        <taxon>Nitrososphaerales</taxon>
        <taxon>Nitrososphaeraceae</taxon>
        <taxon>Nitrososphaera</taxon>
    </lineage>
</organism>
<feature type="compositionally biased region" description="Basic and acidic residues" evidence="1">
    <location>
        <begin position="133"/>
        <end position="144"/>
    </location>
</feature>
<sequence length="158" mass="16882">MGSEADAGRARRGLASANEETRQRVARKGGIAPHQKRGLAAANPETRMRVAKAGGEARAQDREGLSVAGRRGGEVVKERYGSDFYREIGEKGGGAVKERYGTEFYSEIGKRGGETVKQERGAEYYSTIGRKGGEARTVAEKPEEVQTTTDTTGVSTAA</sequence>
<reference evidence="2 3" key="1">
    <citation type="journal article" date="2012" name="Environ. Microbiol.">
        <title>The genome of the ammonia-oxidizing Candidatus Nitrososphaera gargensis: insights into metabolic versatility and environmental adaptations.</title>
        <authorList>
            <person name="Spang A."/>
            <person name="Poehlein A."/>
            <person name="Offre P."/>
            <person name="Zumbragel S."/>
            <person name="Haider S."/>
            <person name="Rychlik N."/>
            <person name="Nowka B."/>
            <person name="Schmeisser C."/>
            <person name="Lebedeva E.V."/>
            <person name="Rattei T."/>
            <person name="Bohm C."/>
            <person name="Schmid M."/>
            <person name="Galushko A."/>
            <person name="Hatzenpichler R."/>
            <person name="Weinmaier T."/>
            <person name="Daniel R."/>
            <person name="Schleper C."/>
            <person name="Spieck E."/>
            <person name="Streit W."/>
            <person name="Wagner M."/>
        </authorList>
    </citation>
    <scope>NUCLEOTIDE SEQUENCE [LARGE SCALE GENOMIC DNA]</scope>
    <source>
        <strain evidence="3">Ga9.2</strain>
    </source>
</reference>
<dbReference type="OrthoDB" id="144704at2157"/>
<keyword evidence="3" id="KW-1185">Reference proteome</keyword>
<dbReference type="PANTHER" id="PTHR36569:SF5">
    <property type="entry name" value="CONIDIATION-SPECIFIC PROTEIN 10 (EUROFUNG)"/>
    <property type="match status" value="1"/>
</dbReference>
<dbReference type="EMBL" id="CP002408">
    <property type="protein sequence ID" value="AFU59187.1"/>
    <property type="molecule type" value="Genomic_DNA"/>
</dbReference>